<name>A0A1G9CZ03_9RHOB</name>
<dbReference type="Pfam" id="PF16917">
    <property type="entry name" value="BPL_LplA_LipB_2"/>
    <property type="match status" value="1"/>
</dbReference>
<gene>
    <name evidence="3" type="ORF">SAMN04488026_10459</name>
</gene>
<organism evidence="3 4">
    <name type="scientific">Aliiruegeria lutimaris</name>
    <dbReference type="NCBI Taxonomy" id="571298"/>
    <lineage>
        <taxon>Bacteria</taxon>
        <taxon>Pseudomonadati</taxon>
        <taxon>Pseudomonadota</taxon>
        <taxon>Alphaproteobacteria</taxon>
        <taxon>Rhodobacterales</taxon>
        <taxon>Roseobacteraceae</taxon>
        <taxon>Aliiruegeria</taxon>
    </lineage>
</organism>
<keyword evidence="4" id="KW-1185">Reference proteome</keyword>
<dbReference type="EMBL" id="FNEK01000045">
    <property type="protein sequence ID" value="SDK56823.1"/>
    <property type="molecule type" value="Genomic_DNA"/>
</dbReference>
<accession>A0A1G9CZ03</accession>
<dbReference type="STRING" id="571298.SAMN04488026_10459"/>
<dbReference type="InterPro" id="IPR028044">
    <property type="entry name" value="DUF4444"/>
</dbReference>
<reference evidence="3 4" key="1">
    <citation type="submission" date="2016-10" db="EMBL/GenBank/DDBJ databases">
        <authorList>
            <person name="de Groot N.N."/>
        </authorList>
    </citation>
    <scope>NUCLEOTIDE SEQUENCE [LARGE SCALE GENOMIC DNA]</scope>
    <source>
        <strain evidence="3 4">DSM 25294</strain>
    </source>
</reference>
<feature type="domain" description="DUF4444" evidence="1">
    <location>
        <begin position="191"/>
        <end position="231"/>
    </location>
</feature>
<dbReference type="Pfam" id="PF14563">
    <property type="entry name" value="DUF4444"/>
    <property type="match status" value="1"/>
</dbReference>
<dbReference type="AlphaFoldDB" id="A0A1G9CZ03"/>
<evidence type="ECO:0000259" key="1">
    <source>
        <dbReference type="Pfam" id="PF14563"/>
    </source>
</evidence>
<evidence type="ECO:0000259" key="2">
    <source>
        <dbReference type="Pfam" id="PF16917"/>
    </source>
</evidence>
<dbReference type="InterPro" id="IPR045864">
    <property type="entry name" value="aa-tRNA-synth_II/BPL/LPL"/>
</dbReference>
<dbReference type="InterPro" id="IPR004143">
    <property type="entry name" value="BPL_LPL_catalytic"/>
</dbReference>
<dbReference type="Gene3D" id="2.30.30.100">
    <property type="match status" value="1"/>
</dbReference>
<evidence type="ECO:0000313" key="3">
    <source>
        <dbReference type="EMBL" id="SDK56823.1"/>
    </source>
</evidence>
<sequence>MTPDLPVFPPLFHGHPVSGATDPFAKACAQALLGCDSGLVAYNIGADTLKAAIVLAPEMPLEQAMSAFIACGVGFQNALGALAPPEVAVHLAWDGGIRVNGAGCGRLRAAASTAAPAAHPDWLVVGLEILLLPTGDPSHETTSLIDEGCAEVEPLRLLEAWVRHTLVWLNTLEEDGNRPLHAQWQGIADGIGEDVTRGALSGRFLGTDEDFGMLLRTDDSTHVLPLSTILEGENRT</sequence>
<proteinExistence type="predicted"/>
<dbReference type="OrthoDB" id="7657788at2"/>
<protein>
    <submittedName>
        <fullName evidence="3">Biotin-(Acetyl-CoA carboxylase) ligase</fullName>
    </submittedName>
</protein>
<evidence type="ECO:0000313" key="4">
    <source>
        <dbReference type="Proteomes" id="UP000199382"/>
    </source>
</evidence>
<keyword evidence="3" id="KW-0436">Ligase</keyword>
<dbReference type="GO" id="GO:0016874">
    <property type="term" value="F:ligase activity"/>
    <property type="evidence" value="ECO:0007669"/>
    <property type="project" value="UniProtKB-KW"/>
</dbReference>
<dbReference type="Proteomes" id="UP000199382">
    <property type="component" value="Unassembled WGS sequence"/>
</dbReference>
<dbReference type="Gene3D" id="3.30.930.10">
    <property type="entry name" value="Bira Bifunctional Protein, Domain 2"/>
    <property type="match status" value="1"/>
</dbReference>
<feature type="domain" description="BPL/LPL catalytic" evidence="2">
    <location>
        <begin position="8"/>
        <end position="185"/>
    </location>
</feature>
<dbReference type="RefSeq" id="WP_093160123.1">
    <property type="nucleotide sequence ID" value="NZ_FNEK01000045.1"/>
</dbReference>